<dbReference type="EMBL" id="JBGNUJ010000002">
    <property type="protein sequence ID" value="KAL3964621.1"/>
    <property type="molecule type" value="Genomic_DNA"/>
</dbReference>
<proteinExistence type="predicted"/>
<reference evidence="1" key="1">
    <citation type="submission" date="2024-12" db="EMBL/GenBank/DDBJ databases">
        <title>Comparative genomics and development of molecular markers within Purpureocillium lilacinum and among Purpureocillium species.</title>
        <authorList>
            <person name="Yeh Z.-Y."/>
            <person name="Ni N.-T."/>
            <person name="Lo P.-H."/>
            <person name="Mushyakhwo K."/>
            <person name="Lin C.-F."/>
            <person name="Nai Y.-S."/>
        </authorList>
    </citation>
    <scope>NUCLEOTIDE SEQUENCE</scope>
    <source>
        <strain evidence="1">NCHU-NPUST-175</strain>
    </source>
</reference>
<organism evidence="1 2">
    <name type="scientific">Purpureocillium lilacinum</name>
    <name type="common">Paecilomyces lilacinus</name>
    <dbReference type="NCBI Taxonomy" id="33203"/>
    <lineage>
        <taxon>Eukaryota</taxon>
        <taxon>Fungi</taxon>
        <taxon>Dikarya</taxon>
        <taxon>Ascomycota</taxon>
        <taxon>Pezizomycotina</taxon>
        <taxon>Sordariomycetes</taxon>
        <taxon>Hypocreomycetidae</taxon>
        <taxon>Hypocreales</taxon>
        <taxon>Ophiocordycipitaceae</taxon>
        <taxon>Purpureocillium</taxon>
    </lineage>
</organism>
<accession>A0ACC4E7J5</accession>
<sequence>MRQSCGSRVMAVQASGPGGRGGTDSSVNGFVGGSSTTANPVPSATSPARPTHSRQLTFPNRGINRASRIRAMQTRANSQTETLAGTDAAEDKYAIPGPWVCVPLSSRPRHMTAARGETIDGLYLDSGASPTSPQPPRSPSITPREPAMDKAKQQQPTSCRQPSILAHG</sequence>
<name>A0ACC4E7J5_PURLI</name>
<gene>
    <name evidence="1" type="ORF">ACCO45_001625</name>
</gene>
<evidence type="ECO:0000313" key="2">
    <source>
        <dbReference type="Proteomes" id="UP001638806"/>
    </source>
</evidence>
<protein>
    <submittedName>
        <fullName evidence="1">Uncharacterized protein</fullName>
    </submittedName>
</protein>
<keyword evidence="2" id="KW-1185">Reference proteome</keyword>
<comment type="caution">
    <text evidence="1">The sequence shown here is derived from an EMBL/GenBank/DDBJ whole genome shotgun (WGS) entry which is preliminary data.</text>
</comment>
<evidence type="ECO:0000313" key="1">
    <source>
        <dbReference type="EMBL" id="KAL3964621.1"/>
    </source>
</evidence>
<dbReference type="Proteomes" id="UP001638806">
    <property type="component" value="Unassembled WGS sequence"/>
</dbReference>